<reference evidence="4 5" key="1">
    <citation type="submission" date="2015-11" db="EMBL/GenBank/DDBJ databases">
        <title>Genomic analysis of 38 Legionella species identifies large and diverse effector repertoires.</title>
        <authorList>
            <person name="Burstein D."/>
            <person name="Amaro F."/>
            <person name="Zusman T."/>
            <person name="Lifshitz Z."/>
            <person name="Cohen O."/>
            <person name="Gilbert J.A."/>
            <person name="Pupko T."/>
            <person name="Shuman H.A."/>
            <person name="Segal G."/>
        </authorList>
    </citation>
    <scope>NUCLEOTIDE SEQUENCE [LARGE SCALE GENOMIC DNA]</scope>
    <source>
        <strain evidence="4 5">ATCC 49508</strain>
    </source>
</reference>
<dbReference type="InterPro" id="IPR000086">
    <property type="entry name" value="NUDIX_hydrolase_dom"/>
</dbReference>
<dbReference type="InterPro" id="IPR020476">
    <property type="entry name" value="Nudix_hydrolase"/>
</dbReference>
<dbReference type="Gene3D" id="6.10.250.1120">
    <property type="match status" value="1"/>
</dbReference>
<evidence type="ECO:0000313" key="4">
    <source>
        <dbReference type="EMBL" id="KTD81656.1"/>
    </source>
</evidence>
<dbReference type="InterPro" id="IPR015797">
    <property type="entry name" value="NUDIX_hydrolase-like_dom_sf"/>
</dbReference>
<sequence>MTNQVLKWISALQAISQNGLTYTKNEFDQERYHQLHDIAIQMAAYFSGNEMNQVEHLFSLEKGYATPKLDVRAFVLKDDSILLVKERSDNLWTLPGGWVDINESPSESVIREVLEETGFTVKVTRLLALWDKLKHDHPPQWPHTYKMFFLCDLVSGRAKENLEISEINFFPCSKLPELSTHRVTHSQIMRLYDLSLNTEITVFD</sequence>
<keyword evidence="2" id="KW-0378">Hydrolase</keyword>
<dbReference type="GO" id="GO:0016787">
    <property type="term" value="F:hydrolase activity"/>
    <property type="evidence" value="ECO:0007669"/>
    <property type="project" value="UniProtKB-KW"/>
</dbReference>
<dbReference type="SUPFAM" id="SSF55811">
    <property type="entry name" value="Nudix"/>
    <property type="match status" value="1"/>
</dbReference>
<name>A0A0W1AKF8_9GAMM</name>
<dbReference type="InterPro" id="IPR059176">
    <property type="entry name" value="UDP-X_N"/>
</dbReference>
<dbReference type="PANTHER" id="PTHR43046">
    <property type="entry name" value="GDP-MANNOSE MANNOSYL HYDROLASE"/>
    <property type="match status" value="1"/>
</dbReference>
<dbReference type="Pfam" id="PF00293">
    <property type="entry name" value="NUDIX"/>
    <property type="match status" value="1"/>
</dbReference>
<dbReference type="CDD" id="cd04672">
    <property type="entry name" value="NUDIX_CDP-Chase_like"/>
    <property type="match status" value="1"/>
</dbReference>
<feature type="domain" description="Nudix hydrolase" evidence="3">
    <location>
        <begin position="66"/>
        <end position="197"/>
    </location>
</feature>
<dbReference type="Proteomes" id="UP000054662">
    <property type="component" value="Unassembled WGS sequence"/>
</dbReference>
<organism evidence="4 5">
    <name type="scientific">Legionella worsleiensis</name>
    <dbReference type="NCBI Taxonomy" id="45076"/>
    <lineage>
        <taxon>Bacteria</taxon>
        <taxon>Pseudomonadati</taxon>
        <taxon>Pseudomonadota</taxon>
        <taxon>Gammaproteobacteria</taxon>
        <taxon>Legionellales</taxon>
        <taxon>Legionellaceae</taxon>
        <taxon>Legionella</taxon>
    </lineage>
</organism>
<evidence type="ECO:0000256" key="2">
    <source>
        <dbReference type="ARBA" id="ARBA00022801"/>
    </source>
</evidence>
<accession>A0A0W1AKF8</accession>
<comment type="caution">
    <text evidence="4">The sequence shown here is derived from an EMBL/GenBank/DDBJ whole genome shotgun (WGS) entry which is preliminary data.</text>
</comment>
<gene>
    <name evidence="4" type="primary">mutT_1</name>
    <name evidence="4" type="ORF">Lwor_0438</name>
</gene>
<dbReference type="PRINTS" id="PR00502">
    <property type="entry name" value="NUDIXFAMILY"/>
</dbReference>
<dbReference type="Pfam" id="PF12535">
    <property type="entry name" value="Nudix_N"/>
    <property type="match status" value="1"/>
</dbReference>
<dbReference type="PATRIC" id="fig|45076.6.peg.485"/>
<keyword evidence="5" id="KW-1185">Reference proteome</keyword>
<evidence type="ECO:0000256" key="1">
    <source>
        <dbReference type="ARBA" id="ARBA00001946"/>
    </source>
</evidence>
<dbReference type="RefSeq" id="WP_058492270.1">
    <property type="nucleotide sequence ID" value="NZ_CBCRUR010000005.1"/>
</dbReference>
<proteinExistence type="predicted"/>
<dbReference type="Gene3D" id="3.90.79.10">
    <property type="entry name" value="Nucleoside Triphosphate Pyrophosphohydrolase"/>
    <property type="match status" value="1"/>
</dbReference>
<protein>
    <submittedName>
        <fullName evidence="4">Mutator MutT protein</fullName>
    </submittedName>
</protein>
<dbReference type="STRING" id="45076.Lwor_0438"/>
<dbReference type="EMBL" id="LNZC01000003">
    <property type="protein sequence ID" value="KTD81656.1"/>
    <property type="molecule type" value="Genomic_DNA"/>
</dbReference>
<evidence type="ECO:0000259" key="3">
    <source>
        <dbReference type="PROSITE" id="PS51462"/>
    </source>
</evidence>
<dbReference type="AlphaFoldDB" id="A0A0W1AKF8"/>
<evidence type="ECO:0000313" key="5">
    <source>
        <dbReference type="Proteomes" id="UP000054662"/>
    </source>
</evidence>
<dbReference type="PANTHER" id="PTHR43046:SF16">
    <property type="entry name" value="ADP-RIBOSE PYROPHOSPHATASE YJHB-RELATED"/>
    <property type="match status" value="1"/>
</dbReference>
<dbReference type="PROSITE" id="PS51462">
    <property type="entry name" value="NUDIX"/>
    <property type="match status" value="1"/>
</dbReference>
<comment type="cofactor">
    <cofactor evidence="1">
        <name>Mg(2+)</name>
        <dbReference type="ChEBI" id="CHEBI:18420"/>
    </cofactor>
</comment>
<dbReference type="OrthoDB" id="9804442at2"/>